<dbReference type="Pfam" id="PF00289">
    <property type="entry name" value="Biotin_carb_N"/>
    <property type="match status" value="1"/>
</dbReference>
<dbReference type="Gene3D" id="3.30.700.30">
    <property type="match status" value="1"/>
</dbReference>
<comment type="cofactor">
    <cofactor evidence="1">
        <name>biotin</name>
        <dbReference type="ChEBI" id="CHEBI:57586"/>
    </cofactor>
</comment>
<keyword evidence="15" id="KW-0443">Lipid metabolism</keyword>
<evidence type="ECO:0000313" key="28">
    <source>
        <dbReference type="RefSeq" id="XP_013914303.1"/>
    </source>
</evidence>
<keyword evidence="6" id="KW-0597">Phosphoprotein</keyword>
<dbReference type="Gene3D" id="3.40.50.20">
    <property type="match status" value="1"/>
</dbReference>
<keyword evidence="13" id="KW-0442">Lipid degradation</keyword>
<evidence type="ECO:0000259" key="24">
    <source>
        <dbReference type="PROSITE" id="PS50968"/>
    </source>
</evidence>
<dbReference type="FunFam" id="3.30.470.20:FF:000028">
    <property type="entry name" value="Methylcrotonoyl-CoA carboxylase subunit alpha, mitochondrial"/>
    <property type="match status" value="1"/>
</dbReference>
<dbReference type="InterPro" id="IPR001882">
    <property type="entry name" value="Biotin_BS"/>
</dbReference>
<keyword evidence="7" id="KW-0436">Ligase</keyword>
<dbReference type="SUPFAM" id="SSF51246">
    <property type="entry name" value="Rudiment single hybrid motif"/>
    <property type="match status" value="1"/>
</dbReference>
<dbReference type="CTD" id="5095"/>
<dbReference type="InterPro" id="IPR011054">
    <property type="entry name" value="Rudment_hybrid_motif"/>
</dbReference>
<dbReference type="PROSITE" id="PS50975">
    <property type="entry name" value="ATP_GRASP"/>
    <property type="match status" value="1"/>
</dbReference>
<dbReference type="SUPFAM" id="SSF51230">
    <property type="entry name" value="Single hybrid motif"/>
    <property type="match status" value="1"/>
</dbReference>
<dbReference type="Proteomes" id="UP000504617">
    <property type="component" value="Unplaced"/>
</dbReference>
<evidence type="ECO:0000256" key="11">
    <source>
        <dbReference type="ARBA" id="ARBA00022842"/>
    </source>
</evidence>
<evidence type="ECO:0000313" key="27">
    <source>
        <dbReference type="Proteomes" id="UP000504617"/>
    </source>
</evidence>
<dbReference type="Pfam" id="PF00364">
    <property type="entry name" value="Biotin_lipoyl"/>
    <property type="match status" value="1"/>
</dbReference>
<dbReference type="InterPro" id="IPR011053">
    <property type="entry name" value="Single_hybrid_motif"/>
</dbReference>
<dbReference type="Pfam" id="PF02786">
    <property type="entry name" value="CPSase_L_D2"/>
    <property type="match status" value="1"/>
</dbReference>
<dbReference type="InterPro" id="IPR016185">
    <property type="entry name" value="PreATP-grasp_dom_sf"/>
</dbReference>
<evidence type="ECO:0000256" key="6">
    <source>
        <dbReference type="ARBA" id="ARBA00022553"/>
    </source>
</evidence>
<dbReference type="NCBIfam" id="NF006367">
    <property type="entry name" value="PRK08591.1"/>
    <property type="match status" value="1"/>
</dbReference>
<evidence type="ECO:0000256" key="15">
    <source>
        <dbReference type="ARBA" id="ARBA00023098"/>
    </source>
</evidence>
<dbReference type="GO" id="GO:0016042">
    <property type="term" value="P:lipid catabolic process"/>
    <property type="evidence" value="ECO:0007669"/>
    <property type="project" value="UniProtKB-KW"/>
</dbReference>
<dbReference type="InterPro" id="IPR005482">
    <property type="entry name" value="Biotin_COase_C"/>
</dbReference>
<dbReference type="SMART" id="SM00878">
    <property type="entry name" value="Biotin_carb_C"/>
    <property type="match status" value="1"/>
</dbReference>
<evidence type="ECO:0000256" key="20">
    <source>
        <dbReference type="ARBA" id="ARBA00048208"/>
    </source>
</evidence>
<keyword evidence="27" id="KW-1185">Reference proteome</keyword>
<evidence type="ECO:0000256" key="16">
    <source>
        <dbReference type="ARBA" id="ARBA00023128"/>
    </source>
</evidence>
<evidence type="ECO:0000256" key="8">
    <source>
        <dbReference type="ARBA" id="ARBA00022723"/>
    </source>
</evidence>
<dbReference type="InterPro" id="IPR000089">
    <property type="entry name" value="Biotin_lipoyl"/>
</dbReference>
<accession>A0A6I9XUE6</accession>
<dbReference type="Pfam" id="PF02785">
    <property type="entry name" value="Biotin_carb_C"/>
    <property type="match status" value="1"/>
</dbReference>
<evidence type="ECO:0000256" key="7">
    <source>
        <dbReference type="ARBA" id="ARBA00022598"/>
    </source>
</evidence>
<keyword evidence="11" id="KW-0460">Magnesium</keyword>
<comment type="subunit">
    <text evidence="22">The holoenzyme is a dodecamer composed of 6 PCCA/alpha subunits and 6 PCCB/beta subunits. Interacts (via the biotin carboxylation domain) with SIRT4. Interacts with SIRT3 and SIRT5.</text>
</comment>
<evidence type="ECO:0000256" key="1">
    <source>
        <dbReference type="ARBA" id="ARBA00001953"/>
    </source>
</evidence>
<dbReference type="Gene3D" id="2.40.50.100">
    <property type="match status" value="1"/>
</dbReference>
<evidence type="ECO:0000256" key="18">
    <source>
        <dbReference type="ARBA" id="ARBA00023267"/>
    </source>
</evidence>
<dbReference type="CDD" id="cd06850">
    <property type="entry name" value="biotinyl_domain"/>
    <property type="match status" value="1"/>
</dbReference>
<dbReference type="FunFam" id="3.30.1490.20:FF:000003">
    <property type="entry name" value="acetyl-CoA carboxylase isoform X1"/>
    <property type="match status" value="1"/>
</dbReference>
<comment type="catalytic activity">
    <reaction evidence="20">
        <text>butanoyl-CoA + hydrogencarbonate + ATP = (2S)-ethylmalonyl-CoA + ADP + phosphate + H(+)</text>
        <dbReference type="Rhea" id="RHEA:59520"/>
        <dbReference type="ChEBI" id="CHEBI:15378"/>
        <dbReference type="ChEBI" id="CHEBI:17544"/>
        <dbReference type="ChEBI" id="CHEBI:30616"/>
        <dbReference type="ChEBI" id="CHEBI:43474"/>
        <dbReference type="ChEBI" id="CHEBI:57371"/>
        <dbReference type="ChEBI" id="CHEBI:60909"/>
        <dbReference type="ChEBI" id="CHEBI:456216"/>
    </reaction>
    <physiologicalReaction direction="left-to-right" evidence="20">
        <dbReference type="Rhea" id="RHEA:59521"/>
    </physiologicalReaction>
</comment>
<dbReference type="PANTHER" id="PTHR18866:SF33">
    <property type="entry name" value="METHYLCROTONOYL-COA CARBOXYLASE SUBUNIT ALPHA, MITOCHONDRIAL-RELATED"/>
    <property type="match status" value="1"/>
</dbReference>
<keyword evidence="14" id="KW-0007">Acetylation</keyword>
<dbReference type="GO" id="GO:0046872">
    <property type="term" value="F:metal ion binding"/>
    <property type="evidence" value="ECO:0007669"/>
    <property type="project" value="UniProtKB-KW"/>
</dbReference>
<keyword evidence="10 23" id="KW-0067">ATP-binding</keyword>
<evidence type="ECO:0000256" key="3">
    <source>
        <dbReference type="ARBA" id="ARBA00005060"/>
    </source>
</evidence>
<evidence type="ECO:0000256" key="17">
    <source>
        <dbReference type="ARBA" id="ARBA00023211"/>
    </source>
</evidence>
<dbReference type="SUPFAM" id="SSF56059">
    <property type="entry name" value="Glutathione synthetase ATP-binding domain-like"/>
    <property type="match status" value="1"/>
</dbReference>
<evidence type="ECO:0000256" key="22">
    <source>
        <dbReference type="ARBA" id="ARBA00066043"/>
    </source>
</evidence>
<feature type="domain" description="ATP-grasp" evidence="25">
    <location>
        <begin position="179"/>
        <end position="376"/>
    </location>
</feature>
<comment type="subcellular location">
    <subcellularLocation>
        <location evidence="2">Mitochondrion matrix</location>
    </subcellularLocation>
</comment>
<evidence type="ECO:0000256" key="2">
    <source>
        <dbReference type="ARBA" id="ARBA00004305"/>
    </source>
</evidence>
<keyword evidence="8" id="KW-0479">Metal-binding</keyword>
<dbReference type="InterPro" id="IPR011764">
    <property type="entry name" value="Biotin_carboxylation_dom"/>
</dbReference>
<evidence type="ECO:0000256" key="10">
    <source>
        <dbReference type="ARBA" id="ARBA00022840"/>
    </source>
</evidence>
<dbReference type="Pfam" id="PF18140">
    <property type="entry name" value="PCC_BT"/>
    <property type="match status" value="1"/>
</dbReference>
<dbReference type="RefSeq" id="XP_013914303.1">
    <property type="nucleotide sequence ID" value="XM_014058828.1"/>
</dbReference>
<dbReference type="SUPFAM" id="SSF52440">
    <property type="entry name" value="PreATP-grasp domain"/>
    <property type="match status" value="1"/>
</dbReference>
<dbReference type="KEGG" id="tsr:106542955"/>
<dbReference type="GO" id="GO:0005524">
    <property type="term" value="F:ATP binding"/>
    <property type="evidence" value="ECO:0007669"/>
    <property type="project" value="UniProtKB-UniRule"/>
</dbReference>
<feature type="domain" description="Biotin carboxylation" evidence="26">
    <location>
        <begin position="60"/>
        <end position="507"/>
    </location>
</feature>
<evidence type="ECO:0000256" key="9">
    <source>
        <dbReference type="ARBA" id="ARBA00022741"/>
    </source>
</evidence>
<reference evidence="28" key="1">
    <citation type="submission" date="2025-08" db="UniProtKB">
        <authorList>
            <consortium name="RefSeq"/>
        </authorList>
    </citation>
    <scope>IDENTIFICATION</scope>
</reference>
<keyword evidence="12" id="KW-0809">Transit peptide</keyword>
<name>A0A6I9XUE6_9SAUR</name>
<dbReference type="PROSITE" id="PS50979">
    <property type="entry name" value="BC"/>
    <property type="match status" value="1"/>
</dbReference>
<dbReference type="GeneID" id="106542955"/>
<dbReference type="PROSITE" id="PS50968">
    <property type="entry name" value="BIOTINYL_LIPOYL"/>
    <property type="match status" value="1"/>
</dbReference>
<evidence type="ECO:0000259" key="25">
    <source>
        <dbReference type="PROSITE" id="PS50975"/>
    </source>
</evidence>
<evidence type="ECO:0000256" key="21">
    <source>
        <dbReference type="ARBA" id="ARBA00049495"/>
    </source>
</evidence>
<dbReference type="PROSITE" id="PS00188">
    <property type="entry name" value="BIOTIN"/>
    <property type="match status" value="1"/>
</dbReference>
<dbReference type="UniPathway" id="UPA00945">
    <property type="reaction ID" value="UER00908"/>
</dbReference>
<evidence type="ECO:0000256" key="14">
    <source>
        <dbReference type="ARBA" id="ARBA00022990"/>
    </source>
</evidence>
<gene>
    <name evidence="28" type="primary">PCCA</name>
</gene>
<dbReference type="GO" id="GO:0005759">
    <property type="term" value="C:mitochondrial matrix"/>
    <property type="evidence" value="ECO:0007669"/>
    <property type="project" value="UniProtKB-SubCell"/>
</dbReference>
<dbReference type="AlphaFoldDB" id="A0A6I9XUE6"/>
<evidence type="ECO:0000256" key="4">
    <source>
        <dbReference type="ARBA" id="ARBA00013050"/>
    </source>
</evidence>
<keyword evidence="18" id="KW-0092">Biotin</keyword>
<dbReference type="EC" id="6.4.1.3" evidence="4"/>
<evidence type="ECO:0000259" key="26">
    <source>
        <dbReference type="PROSITE" id="PS50979"/>
    </source>
</evidence>
<dbReference type="Gene3D" id="3.30.470.20">
    <property type="entry name" value="ATP-grasp fold, B domain"/>
    <property type="match status" value="1"/>
</dbReference>
<dbReference type="FunFam" id="3.40.50.20:FF:000010">
    <property type="entry name" value="Propionyl-CoA carboxylase subunit alpha"/>
    <property type="match status" value="1"/>
</dbReference>
<dbReference type="InterPro" id="IPR005481">
    <property type="entry name" value="BC-like_N"/>
</dbReference>
<proteinExistence type="predicted"/>
<comment type="catalytic activity">
    <reaction evidence="21">
        <text>propanoyl-CoA + hydrogencarbonate + ATP = (S)-methylmalonyl-CoA + ADP + phosphate + H(+)</text>
        <dbReference type="Rhea" id="RHEA:23720"/>
        <dbReference type="ChEBI" id="CHEBI:15378"/>
        <dbReference type="ChEBI" id="CHEBI:17544"/>
        <dbReference type="ChEBI" id="CHEBI:30616"/>
        <dbReference type="ChEBI" id="CHEBI:43474"/>
        <dbReference type="ChEBI" id="CHEBI:57327"/>
        <dbReference type="ChEBI" id="CHEBI:57392"/>
        <dbReference type="ChEBI" id="CHEBI:456216"/>
        <dbReference type="EC" id="6.4.1.3"/>
    </reaction>
    <physiologicalReaction direction="left-to-right" evidence="21">
        <dbReference type="Rhea" id="RHEA:23721"/>
    </physiologicalReaction>
</comment>
<dbReference type="InterPro" id="IPR013815">
    <property type="entry name" value="ATP_grasp_subdomain_1"/>
</dbReference>
<dbReference type="InterPro" id="IPR011761">
    <property type="entry name" value="ATP-grasp"/>
</dbReference>
<dbReference type="InterPro" id="IPR050856">
    <property type="entry name" value="Biotin_carboxylase_complex"/>
</dbReference>
<organism evidence="27 28">
    <name type="scientific">Thamnophis sirtalis</name>
    <dbReference type="NCBI Taxonomy" id="35019"/>
    <lineage>
        <taxon>Eukaryota</taxon>
        <taxon>Metazoa</taxon>
        <taxon>Chordata</taxon>
        <taxon>Craniata</taxon>
        <taxon>Vertebrata</taxon>
        <taxon>Euteleostomi</taxon>
        <taxon>Lepidosauria</taxon>
        <taxon>Squamata</taxon>
        <taxon>Bifurcata</taxon>
        <taxon>Unidentata</taxon>
        <taxon>Episquamata</taxon>
        <taxon>Toxicofera</taxon>
        <taxon>Serpentes</taxon>
        <taxon>Colubroidea</taxon>
        <taxon>Colubridae</taxon>
        <taxon>Natricinae</taxon>
        <taxon>Thamnophis</taxon>
    </lineage>
</organism>
<evidence type="ECO:0000256" key="12">
    <source>
        <dbReference type="ARBA" id="ARBA00022946"/>
    </source>
</evidence>
<evidence type="ECO:0000256" key="5">
    <source>
        <dbReference type="ARBA" id="ARBA00018058"/>
    </source>
</evidence>
<dbReference type="PROSITE" id="PS00867">
    <property type="entry name" value="CPSASE_2"/>
    <property type="match status" value="1"/>
</dbReference>
<keyword evidence="16" id="KW-0496">Mitochondrion</keyword>
<comment type="pathway">
    <text evidence="3">Metabolic intermediate metabolism; propanoyl-CoA degradation; succinyl-CoA from propanoyl-CoA: step 1/3.</text>
</comment>
<dbReference type="PROSITE" id="PS00866">
    <property type="entry name" value="CPSASE_1"/>
    <property type="match status" value="1"/>
</dbReference>
<dbReference type="GO" id="GO:0004658">
    <property type="term" value="F:propionyl-CoA carboxylase activity"/>
    <property type="evidence" value="ECO:0007669"/>
    <property type="project" value="UniProtKB-EC"/>
</dbReference>
<keyword evidence="9 23" id="KW-0547">Nucleotide-binding</keyword>
<keyword evidence="17" id="KW-0464">Manganese</keyword>
<evidence type="ECO:0000256" key="13">
    <source>
        <dbReference type="ARBA" id="ARBA00022963"/>
    </source>
</evidence>
<protein>
    <recommendedName>
        <fullName evidence="5">Propionyl-CoA carboxylase alpha chain, mitochondrial</fullName>
        <ecNumber evidence="4">6.4.1.3</ecNumber>
    </recommendedName>
    <alternativeName>
        <fullName evidence="19">Propanoyl-CoA:carbon dioxide ligase subunit alpha</fullName>
    </alternativeName>
</protein>
<dbReference type="OrthoDB" id="196847at2759"/>
<feature type="domain" description="Lipoyl-binding" evidence="24">
    <location>
        <begin position="651"/>
        <end position="726"/>
    </location>
</feature>
<sequence>MMAAAAASLCRGSAWQQWRYRHLERLFVSSTNIVQLAGYRWCLITSRGFHSTVYNPNEKTFDKLLIANRGEIACRVIKTCKKMGIKTVAIHSDVDSNAVHVKMADEAVCVGPAPTSKSYLNMDAIMEAIKKTRAQAVHPGYGFLSENKEFSKRLASEGVVFIGPDMHAIHAMGDKIESKLLAKNAKVNTIPGYDGVIKDADEAVRIAREIGYPVMIKASAGGGGKGMRVAWNDEEAREGFRFSSQEAASSFGDDRLLIEKFIDNPRHIEIQVLADKHDNALWLNERECSIQRRNQKVIEEAPSTFLDPGTRKAMGEQAVALARAVKYSSAGTVEFLVDSKKNFYFLEMNTRLQVEHPITECITGLDLVQEMIRVAKGYPLKHKQADIPINGWAVECRVYAEDPYKSFGLPSVGRLSQYEEPLHVPNVRVDSGIQQGSEISIYYDPMISKLITYGSNRNEALQRMEEALDNYVIRGVTHNIALLREVIKHPRFIQGDISTKFLPEVFTEGFKGHRLKDSEKMELLVIAVSLYMAQRLRSQRFLGTPRISLAQPDTKKWELYVQLGDTTHSVVASHQGSTYFVEVNGRKLCVTGEWNLASAVLSLQVDDVHRTIQCLSRDAGGNLSIQFLGTVYKLRVLSQLAAELSKYMPEKVTEDTTSIIRSPMPGAVVAVSIKPGDMVAEGQEICVIEAMKMQNSLVASKTGKVKAVYCKIGDTVGEGDELVELE</sequence>
<dbReference type="FunFam" id="2.40.50.100:FF:000029">
    <property type="entry name" value="propionyl-CoA carboxylase alpha chain, mitochondrial"/>
    <property type="match status" value="1"/>
</dbReference>
<evidence type="ECO:0000256" key="19">
    <source>
        <dbReference type="ARBA" id="ARBA00031557"/>
    </source>
</evidence>
<dbReference type="InterPro" id="IPR041265">
    <property type="entry name" value="PCC_BT"/>
</dbReference>
<evidence type="ECO:0000256" key="23">
    <source>
        <dbReference type="PROSITE-ProRule" id="PRU00409"/>
    </source>
</evidence>
<dbReference type="InterPro" id="IPR005479">
    <property type="entry name" value="CPAse_ATP-bd"/>
</dbReference>
<dbReference type="PANTHER" id="PTHR18866">
    <property type="entry name" value="CARBOXYLASE:PYRUVATE/ACETYL-COA/PROPIONYL-COA CARBOXYLASE"/>
    <property type="match status" value="1"/>
</dbReference>
<dbReference type="Gene3D" id="3.30.1490.20">
    <property type="entry name" value="ATP-grasp fold, A domain"/>
    <property type="match status" value="1"/>
</dbReference>